<evidence type="ECO:0000313" key="10">
    <source>
        <dbReference type="Proteomes" id="UP001170624"/>
    </source>
</evidence>
<evidence type="ECO:0000259" key="8">
    <source>
        <dbReference type="Pfam" id="PF02687"/>
    </source>
</evidence>
<evidence type="ECO:0000256" key="4">
    <source>
        <dbReference type="ARBA" id="ARBA00022989"/>
    </source>
</evidence>
<dbReference type="EMBL" id="JAUOPU010000013">
    <property type="protein sequence ID" value="MDO6543500.1"/>
    <property type="molecule type" value="Genomic_DNA"/>
</dbReference>
<evidence type="ECO:0000256" key="6">
    <source>
        <dbReference type="SAM" id="MobiDB-lite"/>
    </source>
</evidence>
<feature type="domain" description="ABC3 transporter permease C-terminal" evidence="8">
    <location>
        <begin position="268"/>
        <end position="383"/>
    </location>
</feature>
<feature type="transmembrane region" description="Helical" evidence="7">
    <location>
        <begin position="414"/>
        <end position="431"/>
    </location>
</feature>
<comment type="caution">
    <text evidence="9">The sequence shown here is derived from an EMBL/GenBank/DDBJ whole genome shotgun (WGS) entry which is preliminary data.</text>
</comment>
<gene>
    <name evidence="9" type="ORF">Q4568_13210</name>
</gene>
<dbReference type="PANTHER" id="PTHR30287">
    <property type="entry name" value="MEMBRANE COMPONENT OF PREDICTED ABC SUPERFAMILY METABOLITE UPTAKE TRANSPORTER"/>
    <property type="match status" value="1"/>
</dbReference>
<keyword evidence="2" id="KW-1003">Cell membrane</keyword>
<feature type="transmembrane region" description="Helical" evidence="7">
    <location>
        <begin position="307"/>
        <end position="333"/>
    </location>
</feature>
<evidence type="ECO:0000256" key="3">
    <source>
        <dbReference type="ARBA" id="ARBA00022692"/>
    </source>
</evidence>
<evidence type="ECO:0000256" key="7">
    <source>
        <dbReference type="SAM" id="Phobius"/>
    </source>
</evidence>
<reference evidence="9" key="1">
    <citation type="submission" date="2023-07" db="EMBL/GenBank/DDBJ databases">
        <title>Genome content predicts the carbon catabolic preferences of heterotrophic bacteria.</title>
        <authorList>
            <person name="Gralka M."/>
        </authorList>
    </citation>
    <scope>NUCLEOTIDE SEQUENCE</scope>
    <source>
        <strain evidence="9">G2M05</strain>
    </source>
</reference>
<keyword evidence="4 7" id="KW-1133">Transmembrane helix</keyword>
<dbReference type="InterPro" id="IPR038766">
    <property type="entry name" value="Membrane_comp_ABC_pdt"/>
</dbReference>
<dbReference type="InterPro" id="IPR003838">
    <property type="entry name" value="ABC3_permease_C"/>
</dbReference>
<feature type="transmembrane region" description="Helical" evidence="7">
    <location>
        <begin position="32"/>
        <end position="54"/>
    </location>
</feature>
<dbReference type="AlphaFoldDB" id="A0AAW7Y656"/>
<dbReference type="RefSeq" id="WP_303499975.1">
    <property type="nucleotide sequence ID" value="NZ_JAUOPU010000013.1"/>
</dbReference>
<feature type="region of interest" description="Disordered" evidence="6">
    <location>
        <begin position="571"/>
        <end position="594"/>
    </location>
</feature>
<feature type="transmembrane region" description="Helical" evidence="7">
    <location>
        <begin position="437"/>
        <end position="461"/>
    </location>
</feature>
<keyword evidence="5 7" id="KW-0472">Membrane</keyword>
<feature type="transmembrane region" description="Helical" evidence="7">
    <location>
        <begin position="733"/>
        <end position="758"/>
    </location>
</feature>
<feature type="transmembrane region" description="Helical" evidence="7">
    <location>
        <begin position="482"/>
        <end position="504"/>
    </location>
</feature>
<evidence type="ECO:0000313" key="9">
    <source>
        <dbReference type="EMBL" id="MDO6543500.1"/>
    </source>
</evidence>
<evidence type="ECO:0000256" key="5">
    <source>
        <dbReference type="ARBA" id="ARBA00023136"/>
    </source>
</evidence>
<keyword evidence="3 7" id="KW-0812">Transmembrane</keyword>
<proteinExistence type="predicted"/>
<dbReference type="Pfam" id="PF02687">
    <property type="entry name" value="FtsX"/>
    <property type="match status" value="2"/>
</dbReference>
<dbReference type="PANTHER" id="PTHR30287:SF1">
    <property type="entry name" value="INNER MEMBRANE PROTEIN"/>
    <property type="match status" value="1"/>
</dbReference>
<organism evidence="9 10">
    <name type="scientific">Photobacterium sanguinicancri</name>
    <dbReference type="NCBI Taxonomy" id="875932"/>
    <lineage>
        <taxon>Bacteria</taxon>
        <taxon>Pseudomonadati</taxon>
        <taxon>Pseudomonadota</taxon>
        <taxon>Gammaproteobacteria</taxon>
        <taxon>Vibrionales</taxon>
        <taxon>Vibrionaceae</taxon>
        <taxon>Photobacterium</taxon>
    </lineage>
</organism>
<sequence>MSELSETSVTTRQHTPHLLSRWSWRELWQGQLWPVAVALTLIIACVFALSALVVRVEKIMTDQGRSVLAADLVLVSGNPIDDDTLASASQRGLTVSKQTRFGTMAFSDENMQLVSVKAVANDFPLRGNLALSSGEVASVQSQHVQPGELWLAERLFSLLAVKEGDEVMIGDAQFTVSGLIAQDPELSFNPFSQMPAVLIHYDDIARTGAVQLGGRVQYRAYFVGADAVLSPFRQSIELQAGQRWISESTQGRTGDLIDRARQYLSLTLILVIIMASATLVLTCQHYTASRRETVAMMKSLGARKAWLWRWLAGQLLMLFAFAAVLGVGLGALLETLLRLPLGDILPDPLPPMGLTPLLTSVLVALLVAIPGMGISLIKLVNTPAIAVMQPEGSAQSGSGLLNTRLSNTSQLSPWRFGLVLLPLGALLIWFGDNTLMWLTLLGLAVMLILLAAIGVAVVALLRKKRWGPAMQLALSRIGRSPLATGAQLAALTASLMLLAVIWLLRTDLLADWQQTLPPDAPNVFALNISEAETQPYLAALDAQNIEHSSMYPVIRGRLVAANGEQFLKGTQIPQDNKNAQASGDQAQSDEAQPDEALRRELNFTWRESPPVHNQIIAGAWGGEGTVSVEQGIAERLSIQVGDELAFTVNSQPFSAVVGSIRHVEWRNMRPNFYFIFSPDVVAELPATFLVSFRIGSDQSPLLNQLGRDYPTVSLMDLRTMASRIQLMLQQVSLSLSVLAALGVVSGLLLVLTLLRLGLSQRQQEMKLYRTLGASRQRISATVWSEYGMMALIAGVMATLGAESMVAALVYFGFELTPQWHPLLWLGLPVIAVGLVLALAQSMLPKLLQPLKN</sequence>
<comment type="subcellular location">
    <subcellularLocation>
        <location evidence="1">Cell membrane</location>
        <topology evidence="1">Multi-pass membrane protein</topology>
    </subcellularLocation>
</comment>
<name>A0AAW7Y656_9GAMM</name>
<accession>A0AAW7Y656</accession>
<dbReference type="Proteomes" id="UP001170624">
    <property type="component" value="Unassembled WGS sequence"/>
</dbReference>
<feature type="compositionally biased region" description="Polar residues" evidence="6">
    <location>
        <begin position="571"/>
        <end position="590"/>
    </location>
</feature>
<feature type="transmembrane region" description="Helical" evidence="7">
    <location>
        <begin position="786"/>
        <end position="811"/>
    </location>
</feature>
<evidence type="ECO:0000256" key="2">
    <source>
        <dbReference type="ARBA" id="ARBA00022475"/>
    </source>
</evidence>
<protein>
    <submittedName>
        <fullName evidence="9">FtsX-like permease family protein</fullName>
    </submittedName>
</protein>
<feature type="transmembrane region" description="Helical" evidence="7">
    <location>
        <begin position="353"/>
        <end position="377"/>
    </location>
</feature>
<feature type="transmembrane region" description="Helical" evidence="7">
    <location>
        <begin position="823"/>
        <end position="843"/>
    </location>
</feature>
<dbReference type="GO" id="GO:0005886">
    <property type="term" value="C:plasma membrane"/>
    <property type="evidence" value="ECO:0007669"/>
    <property type="project" value="UniProtKB-SubCell"/>
</dbReference>
<feature type="transmembrane region" description="Helical" evidence="7">
    <location>
        <begin position="263"/>
        <end position="286"/>
    </location>
</feature>
<evidence type="ECO:0000256" key="1">
    <source>
        <dbReference type="ARBA" id="ARBA00004651"/>
    </source>
</evidence>
<feature type="domain" description="ABC3 transporter permease C-terminal" evidence="8">
    <location>
        <begin position="737"/>
        <end position="841"/>
    </location>
</feature>